<gene>
    <name evidence="1" type="ORF">S06H3_22791</name>
</gene>
<accession>X1M8N7</accession>
<evidence type="ECO:0000313" key="1">
    <source>
        <dbReference type="EMBL" id="GAI02729.1"/>
    </source>
</evidence>
<sequence length="213" mass="25062">ILFVSESSLNYRLSLVTIDLKWEEGRRVKKEYSNPHRYSFFLGPETKTHTPETYLIKKGRIKDFEDLKNRFSIEVVNKDFYTQIAILFTKLAGGQRTIGRTKYEEKGSLILPSTTDDKTKKEFSVRLIGRLIFCWFLKKKTSDKGIALLPEELLSSKLVTQSTNFYHDVLEPLFFETLNTPIKQRKKEYQIPPWSQIPFLNGGLFIPEYHDYY</sequence>
<reference evidence="1" key="1">
    <citation type="journal article" date="2014" name="Front. Microbiol.">
        <title>High frequency of phylogenetically diverse reductive dehalogenase-homologous genes in deep subseafloor sedimentary metagenomes.</title>
        <authorList>
            <person name="Kawai M."/>
            <person name="Futagami T."/>
            <person name="Toyoda A."/>
            <person name="Takaki Y."/>
            <person name="Nishi S."/>
            <person name="Hori S."/>
            <person name="Arai W."/>
            <person name="Tsubouchi T."/>
            <person name="Morono Y."/>
            <person name="Uchiyama I."/>
            <person name="Ito T."/>
            <person name="Fujiyama A."/>
            <person name="Inagaki F."/>
            <person name="Takami H."/>
        </authorList>
    </citation>
    <scope>NUCLEOTIDE SEQUENCE</scope>
    <source>
        <strain evidence="1">Expedition CK06-06</strain>
    </source>
</reference>
<feature type="non-terminal residue" evidence="1">
    <location>
        <position position="1"/>
    </location>
</feature>
<feature type="non-terminal residue" evidence="1">
    <location>
        <position position="213"/>
    </location>
</feature>
<dbReference type="EMBL" id="BARV01012253">
    <property type="protein sequence ID" value="GAI02729.1"/>
    <property type="molecule type" value="Genomic_DNA"/>
</dbReference>
<dbReference type="AlphaFoldDB" id="X1M8N7"/>
<proteinExistence type="predicted"/>
<organism evidence="1">
    <name type="scientific">marine sediment metagenome</name>
    <dbReference type="NCBI Taxonomy" id="412755"/>
    <lineage>
        <taxon>unclassified sequences</taxon>
        <taxon>metagenomes</taxon>
        <taxon>ecological metagenomes</taxon>
    </lineage>
</organism>
<protein>
    <submittedName>
        <fullName evidence="1">Uncharacterized protein</fullName>
    </submittedName>
</protein>
<name>X1M8N7_9ZZZZ</name>
<comment type="caution">
    <text evidence="1">The sequence shown here is derived from an EMBL/GenBank/DDBJ whole genome shotgun (WGS) entry which is preliminary data.</text>
</comment>